<dbReference type="InterPro" id="IPR004027">
    <property type="entry name" value="SEC_C_motif"/>
</dbReference>
<dbReference type="AlphaFoldDB" id="A0A4R2LNM0"/>
<dbReference type="InterPro" id="IPR011978">
    <property type="entry name" value="YgfB-like"/>
</dbReference>
<sequence length="237" mass="26453">MREAVGSPAIPKGLPLEWDECVRLDTFIARIGHERDLEFADGLFCALGVVPGPVEPEQWVRPILGGAPEVPSEEAATIRHLLLRHCFDVVSRLRLSSDELDQDSFYLPLITERSRPEGPAVGERWARGFFTGMAASGVDWTPLQHDAEGMRLLMPIAMLFQGYDPEAPEQTLDRHKLIDLLPVLVYGMRHWWVASGHALRVARERRNAPQAGRNEPCPCGSGRKFKKCCGAARTTLH</sequence>
<proteinExistence type="predicted"/>
<evidence type="ECO:0000313" key="2">
    <source>
        <dbReference type="Proteomes" id="UP000295765"/>
    </source>
</evidence>
<dbReference type="InterPro" id="IPR036255">
    <property type="entry name" value="YgfB-like_sf"/>
</dbReference>
<dbReference type="NCBIfam" id="TIGR02292">
    <property type="entry name" value="ygfB_yecA"/>
    <property type="match status" value="1"/>
</dbReference>
<dbReference type="EMBL" id="SLWY01000010">
    <property type="protein sequence ID" value="TCO81055.1"/>
    <property type="molecule type" value="Genomic_DNA"/>
</dbReference>
<organism evidence="1 2">
    <name type="scientific">Plasticicumulans lactativorans</name>
    <dbReference type="NCBI Taxonomy" id="1133106"/>
    <lineage>
        <taxon>Bacteria</taxon>
        <taxon>Pseudomonadati</taxon>
        <taxon>Pseudomonadota</taxon>
        <taxon>Gammaproteobacteria</taxon>
        <taxon>Candidatus Competibacteraceae</taxon>
        <taxon>Plasticicumulans</taxon>
    </lineage>
</organism>
<dbReference type="Pfam" id="PF03695">
    <property type="entry name" value="UPF0149"/>
    <property type="match status" value="1"/>
</dbReference>
<dbReference type="SUPFAM" id="SSF103642">
    <property type="entry name" value="Sec-C motif"/>
    <property type="match status" value="1"/>
</dbReference>
<protein>
    <recommendedName>
        <fullName evidence="3">YecA family protein</fullName>
    </recommendedName>
</protein>
<dbReference type="PANTHER" id="PTHR33747">
    <property type="entry name" value="UPF0225 PROTEIN SCO1677"/>
    <property type="match status" value="1"/>
</dbReference>
<dbReference type="Pfam" id="PF02810">
    <property type="entry name" value="SEC-C"/>
    <property type="match status" value="1"/>
</dbReference>
<reference evidence="1 2" key="1">
    <citation type="submission" date="2019-03" db="EMBL/GenBank/DDBJ databases">
        <title>Genomic Encyclopedia of Type Strains, Phase IV (KMG-IV): sequencing the most valuable type-strain genomes for metagenomic binning, comparative biology and taxonomic classification.</title>
        <authorList>
            <person name="Goeker M."/>
        </authorList>
    </citation>
    <scope>NUCLEOTIDE SEQUENCE [LARGE SCALE GENOMIC DNA]</scope>
    <source>
        <strain evidence="1 2">DSM 25287</strain>
    </source>
</reference>
<evidence type="ECO:0000313" key="1">
    <source>
        <dbReference type="EMBL" id="TCO81055.1"/>
    </source>
</evidence>
<dbReference type="RefSeq" id="WP_132542248.1">
    <property type="nucleotide sequence ID" value="NZ_SLWY01000010.1"/>
</dbReference>
<dbReference type="OrthoDB" id="570299at2"/>
<evidence type="ECO:0008006" key="3">
    <source>
        <dbReference type="Google" id="ProtNLM"/>
    </source>
</evidence>
<accession>A0A4R2LNM0</accession>
<name>A0A4R2LNM0_9GAMM</name>
<gene>
    <name evidence="1" type="ORF">EV699_11080</name>
</gene>
<dbReference type="Gene3D" id="3.10.450.50">
    <property type="match status" value="1"/>
</dbReference>
<keyword evidence="2" id="KW-1185">Reference proteome</keyword>
<dbReference type="PANTHER" id="PTHR33747:SF1">
    <property type="entry name" value="ADENYLATE CYCLASE-ASSOCIATED CAP C-TERMINAL DOMAIN-CONTAINING PROTEIN"/>
    <property type="match status" value="1"/>
</dbReference>
<dbReference type="SUPFAM" id="SSF101327">
    <property type="entry name" value="YgfB-like"/>
    <property type="match status" value="1"/>
</dbReference>
<comment type="caution">
    <text evidence="1">The sequence shown here is derived from an EMBL/GenBank/DDBJ whole genome shotgun (WGS) entry which is preliminary data.</text>
</comment>
<dbReference type="Proteomes" id="UP000295765">
    <property type="component" value="Unassembled WGS sequence"/>
</dbReference>